<dbReference type="Gene3D" id="3.30.200.20">
    <property type="entry name" value="Phosphorylase Kinase, domain 1"/>
    <property type="match status" value="1"/>
</dbReference>
<accession>A0ABW4HQJ5</accession>
<dbReference type="PANTHER" id="PTHR39179">
    <property type="entry name" value="SPORE COAT PROTEIN I"/>
    <property type="match status" value="1"/>
</dbReference>
<name>A0ABW4HQJ5_9BACI</name>
<sequence length="331" mass="39420">MENITEILQYYGIFPQAIVQISDRVFKIKANGKEYALKRSRLSKQSLKTWLSVYQNAARQNLYEIIPVYLTQQKQLYVEADGENYYLTPWIPSNHRNIGEHRLHSIYKQLGRIHLQTKSMYQLGKKELVNNFQAYKDSCKDNESRLLAWVEKIEQTHYPSPIELQVLTHFRDLRLSFQRSQSLVDQIIYQSESETNWGISLNHGNMQLGHLFEHYIINWERASYKHAIYDLVDLFHDGIIREPQVSHQYIESFPVYMEENPLNRLEQCLLSLYLLNSNDYIKMMESYHTKSIRNQSHIRQSMELEQMYRMVVFGLNFDAYIERNATGTEQD</sequence>
<dbReference type="EMBL" id="JBHUDE010000042">
    <property type="protein sequence ID" value="MFD1607811.1"/>
    <property type="molecule type" value="Genomic_DNA"/>
</dbReference>
<proteinExistence type="predicted"/>
<evidence type="ECO:0000313" key="2">
    <source>
        <dbReference type="Proteomes" id="UP001597221"/>
    </source>
</evidence>
<organism evidence="1 2">
    <name type="scientific">Oceanobacillus luteolus</name>
    <dbReference type="NCBI Taxonomy" id="1274358"/>
    <lineage>
        <taxon>Bacteria</taxon>
        <taxon>Bacillati</taxon>
        <taxon>Bacillota</taxon>
        <taxon>Bacilli</taxon>
        <taxon>Bacillales</taxon>
        <taxon>Bacillaceae</taxon>
        <taxon>Oceanobacillus</taxon>
    </lineage>
</organism>
<dbReference type="PANTHER" id="PTHR39179:SF3">
    <property type="entry name" value="COTS-RELATED PROTEIN"/>
    <property type="match status" value="1"/>
</dbReference>
<protein>
    <submittedName>
        <fullName evidence="1">Phosphotransferase</fullName>
    </submittedName>
</protein>
<gene>
    <name evidence="1" type="ORF">ACFSBH_09100</name>
</gene>
<dbReference type="InterPro" id="IPR047175">
    <property type="entry name" value="CotS-like"/>
</dbReference>
<reference evidence="2" key="1">
    <citation type="journal article" date="2019" name="Int. J. Syst. Evol. Microbiol.">
        <title>The Global Catalogue of Microorganisms (GCM) 10K type strain sequencing project: providing services to taxonomists for standard genome sequencing and annotation.</title>
        <authorList>
            <consortium name="The Broad Institute Genomics Platform"/>
            <consortium name="The Broad Institute Genome Sequencing Center for Infectious Disease"/>
            <person name="Wu L."/>
            <person name="Ma J."/>
        </authorList>
    </citation>
    <scope>NUCLEOTIDE SEQUENCE [LARGE SCALE GENOMIC DNA]</scope>
    <source>
        <strain evidence="2">CGMCC 1.12376</strain>
    </source>
</reference>
<comment type="caution">
    <text evidence="1">The sequence shown here is derived from an EMBL/GenBank/DDBJ whole genome shotgun (WGS) entry which is preliminary data.</text>
</comment>
<dbReference type="InterPro" id="IPR011009">
    <property type="entry name" value="Kinase-like_dom_sf"/>
</dbReference>
<dbReference type="SUPFAM" id="SSF56112">
    <property type="entry name" value="Protein kinase-like (PK-like)"/>
    <property type="match status" value="1"/>
</dbReference>
<dbReference type="Gene3D" id="3.90.1200.10">
    <property type="match status" value="1"/>
</dbReference>
<keyword evidence="2" id="KW-1185">Reference proteome</keyword>
<dbReference type="RefSeq" id="WP_251512627.1">
    <property type="nucleotide sequence ID" value="NZ_JAMBON010000006.1"/>
</dbReference>
<evidence type="ECO:0000313" key="1">
    <source>
        <dbReference type="EMBL" id="MFD1607811.1"/>
    </source>
</evidence>
<dbReference type="Proteomes" id="UP001597221">
    <property type="component" value="Unassembled WGS sequence"/>
</dbReference>